<keyword evidence="4" id="KW-1185">Reference proteome</keyword>
<name>A0A934VXC8_9BACT</name>
<accession>A0A934VXC8</accession>
<dbReference type="Proteomes" id="UP000603141">
    <property type="component" value="Unassembled WGS sequence"/>
</dbReference>
<dbReference type="AlphaFoldDB" id="A0A934VXC8"/>
<dbReference type="EMBL" id="JAENIJ010000021">
    <property type="protein sequence ID" value="MBK1883399.1"/>
    <property type="molecule type" value="Genomic_DNA"/>
</dbReference>
<evidence type="ECO:0000313" key="4">
    <source>
        <dbReference type="Proteomes" id="UP000603141"/>
    </source>
</evidence>
<proteinExistence type="predicted"/>
<gene>
    <name evidence="3" type="ORF">JIN85_13315</name>
</gene>
<feature type="region of interest" description="Disordered" evidence="1">
    <location>
        <begin position="145"/>
        <end position="167"/>
    </location>
</feature>
<feature type="chain" id="PRO_5037979971" evidence="2">
    <location>
        <begin position="25"/>
        <end position="167"/>
    </location>
</feature>
<comment type="caution">
    <text evidence="3">The sequence shown here is derived from an EMBL/GenBank/DDBJ whole genome shotgun (WGS) entry which is preliminary data.</text>
</comment>
<feature type="signal peptide" evidence="2">
    <location>
        <begin position="1"/>
        <end position="24"/>
    </location>
</feature>
<reference evidence="3" key="1">
    <citation type="submission" date="2021-01" db="EMBL/GenBank/DDBJ databases">
        <title>Modified the classification status of verrucomicrobia.</title>
        <authorList>
            <person name="Feng X."/>
        </authorList>
    </citation>
    <scope>NUCLEOTIDE SEQUENCE</scope>
    <source>
        <strain evidence="3">KCTC 22041</strain>
    </source>
</reference>
<dbReference type="PROSITE" id="PS51257">
    <property type="entry name" value="PROKAR_LIPOPROTEIN"/>
    <property type="match status" value="1"/>
</dbReference>
<protein>
    <submittedName>
        <fullName evidence="3">Uncharacterized protein</fullName>
    </submittedName>
</protein>
<keyword evidence="2" id="KW-0732">Signal</keyword>
<evidence type="ECO:0000256" key="1">
    <source>
        <dbReference type="SAM" id="MobiDB-lite"/>
    </source>
</evidence>
<feature type="compositionally biased region" description="Basic and acidic residues" evidence="1">
    <location>
        <begin position="150"/>
        <end position="167"/>
    </location>
</feature>
<sequence length="167" mass="17971">MQLPIKPCHMAAFLICLLPILALASCSLSKEEPAPTGPAPKKEPVTLPRLIGRIASVPADHRFVLIQSYAKWDIAPDSILTSRGNDGRTANLLATGEHLGQYAAADLQSGQVAVGDAVFDRPEIQSKADDLTPSITNLPPALQRAVEIQETEKAKKDEPDEKTEKAQ</sequence>
<evidence type="ECO:0000313" key="3">
    <source>
        <dbReference type="EMBL" id="MBK1883399.1"/>
    </source>
</evidence>
<evidence type="ECO:0000256" key="2">
    <source>
        <dbReference type="SAM" id="SignalP"/>
    </source>
</evidence>
<organism evidence="3 4">
    <name type="scientific">Luteolibacter pohnpeiensis</name>
    <dbReference type="NCBI Taxonomy" id="454153"/>
    <lineage>
        <taxon>Bacteria</taxon>
        <taxon>Pseudomonadati</taxon>
        <taxon>Verrucomicrobiota</taxon>
        <taxon>Verrucomicrobiia</taxon>
        <taxon>Verrucomicrobiales</taxon>
        <taxon>Verrucomicrobiaceae</taxon>
        <taxon>Luteolibacter</taxon>
    </lineage>
</organism>